<keyword evidence="3" id="KW-1185">Reference proteome</keyword>
<sequence length="117" mass="12800">MRYLAEEETETALQGRARRASPDAALAPLDDLQCLCRLGRCSARLLMGVSASTSAARCQAPTYTSSAICSLQRYVHTAPANCCTSTPRRWPRRAARVSPPVMTSGQRTQAPLSWHHL</sequence>
<feature type="compositionally biased region" description="Polar residues" evidence="1">
    <location>
        <begin position="101"/>
        <end position="111"/>
    </location>
</feature>
<keyword evidence="2" id="KW-0614">Plasmid</keyword>
<name>A2SP75_METPP</name>
<proteinExistence type="predicted"/>
<gene>
    <name evidence="2" type="ordered locus">Mpe_B0600</name>
</gene>
<reference evidence="2 3" key="1">
    <citation type="journal article" date="2007" name="J. Bacteriol.">
        <title>Whole-genome analysis of the methyl tert-butyl ether-degrading beta-proteobacterium Methylibium petroleiphilum PM1.</title>
        <authorList>
            <person name="Kane S.R."/>
            <person name="Chakicherla A.Y."/>
            <person name="Chain P.S.G."/>
            <person name="Schmidt R."/>
            <person name="Shin M.W."/>
            <person name="Legler T.C."/>
            <person name="Scow K.M."/>
            <person name="Larimer F.W."/>
            <person name="Lucas S.M."/>
            <person name="Richardson P.M."/>
            <person name="Hristova K.R."/>
        </authorList>
    </citation>
    <scope>NUCLEOTIDE SEQUENCE [LARGE SCALE GENOMIC DNA]</scope>
    <source>
        <strain evidence="3">ATCC BAA-1232 / LMG 22953 / PM1</strain>
        <plasmid evidence="2 3">RPME01</plasmid>
    </source>
</reference>
<dbReference type="KEGG" id="mpt:Mpe_B0600"/>
<geneLocation type="plasmid" evidence="2 3">
    <name>RPME01</name>
</geneLocation>
<evidence type="ECO:0000256" key="1">
    <source>
        <dbReference type="SAM" id="MobiDB-lite"/>
    </source>
</evidence>
<dbReference type="EMBL" id="CP000556">
    <property type="protein sequence ID" value="ABM97364.1"/>
    <property type="molecule type" value="Genomic_DNA"/>
</dbReference>
<dbReference type="HOGENOM" id="CLU_2082060_0_0_4"/>
<feature type="region of interest" description="Disordered" evidence="1">
    <location>
        <begin position="93"/>
        <end position="117"/>
    </location>
</feature>
<dbReference type="AlphaFoldDB" id="A2SP75"/>
<dbReference type="Proteomes" id="UP000000366">
    <property type="component" value="Plasmid RPME01"/>
</dbReference>
<evidence type="ECO:0000313" key="3">
    <source>
        <dbReference type="Proteomes" id="UP000000366"/>
    </source>
</evidence>
<evidence type="ECO:0000313" key="2">
    <source>
        <dbReference type="EMBL" id="ABM97364.1"/>
    </source>
</evidence>
<protein>
    <submittedName>
        <fullName evidence="2">Uncharacterized protein</fullName>
    </submittedName>
</protein>
<accession>A2SP75</accession>
<organism evidence="2 3">
    <name type="scientific">Methylibium petroleiphilum (strain ATCC BAA-1232 / LMG 22953 / PM1)</name>
    <dbReference type="NCBI Taxonomy" id="420662"/>
    <lineage>
        <taxon>Bacteria</taxon>
        <taxon>Pseudomonadati</taxon>
        <taxon>Pseudomonadota</taxon>
        <taxon>Betaproteobacteria</taxon>
        <taxon>Burkholderiales</taxon>
        <taxon>Sphaerotilaceae</taxon>
        <taxon>Methylibium</taxon>
    </lineage>
</organism>